<sequence length="332" mass="37733">MTYLFTIHLHMWLGFTGQFRPKKLVSDIKAEISSVEEWELPILKDIGKHFLEKSLYAFGLCSHLSLTPSSSLLLSTEKHGEKKGRSMRAMLFHMLMSIYHYHDVTLEAAWPELFIDRKGRYWEVPESISLDFSSLVSDDGLRYRFGLHKNGGHPRAVDNITDEPPLNLMQGICAKAAFSYEKSKDFWRLKEKKEDIVIETDKGRFYRPSYDIRRREPHAAVSGIIGGTLEAWLNNGSSSPSDLRNRSPVGVDLFGSLCYTFQHGKFKEAFGDLVSNVFRKASADNARDGSSPRLSLILQQQVAGPIVFRVDSKNLLNSPSGRPCNWRILYAV</sequence>
<dbReference type="GO" id="GO:0009941">
    <property type="term" value="C:chloroplast envelope"/>
    <property type="evidence" value="ECO:0007669"/>
    <property type="project" value="TreeGrafter"/>
</dbReference>
<reference evidence="2" key="1">
    <citation type="journal article" date="2023" name="Proc. Natl. Acad. Sci. U.S.A.">
        <title>Genomic and structural basis for evolution of tropane alkaloid biosynthesis.</title>
        <authorList>
            <person name="Wanga Y.-J."/>
            <person name="Taina T."/>
            <person name="Yua J.-Y."/>
            <person name="Lia J."/>
            <person name="Xua B."/>
            <person name="Chenc J."/>
            <person name="D'Auriad J.C."/>
            <person name="Huanga J.-P."/>
            <person name="Huanga S.-X."/>
        </authorList>
    </citation>
    <scope>NUCLEOTIDE SEQUENCE [LARGE SCALE GENOMIC DNA]</scope>
    <source>
        <strain evidence="2">cv. KIB-2019</strain>
    </source>
</reference>
<gene>
    <name evidence="1" type="ORF">K7X08_008328</name>
</gene>
<accession>A0A9Q1MQ41</accession>
<dbReference type="AlphaFoldDB" id="A0A9Q1MQ41"/>
<dbReference type="GO" id="GO:0034196">
    <property type="term" value="P:acylglycerol transport"/>
    <property type="evidence" value="ECO:0007669"/>
    <property type="project" value="InterPro"/>
</dbReference>
<dbReference type="GO" id="GO:0070300">
    <property type="term" value="F:phosphatidic acid binding"/>
    <property type="evidence" value="ECO:0007669"/>
    <property type="project" value="InterPro"/>
</dbReference>
<dbReference type="PANTHER" id="PTHR34954:SF3">
    <property type="entry name" value="EXPRESSED PROTEIN"/>
    <property type="match status" value="1"/>
</dbReference>
<dbReference type="InterPro" id="IPR044160">
    <property type="entry name" value="TGD4-like"/>
</dbReference>
<dbReference type="PANTHER" id="PTHR34954">
    <property type="entry name" value="EXPRESSED PROTEIN"/>
    <property type="match status" value="1"/>
</dbReference>
<name>A0A9Q1MQ41_9SOLA</name>
<evidence type="ECO:0000313" key="2">
    <source>
        <dbReference type="Proteomes" id="UP001152561"/>
    </source>
</evidence>
<proteinExistence type="predicted"/>
<dbReference type="Proteomes" id="UP001152561">
    <property type="component" value="Unassembled WGS sequence"/>
</dbReference>
<protein>
    <submittedName>
        <fullName evidence="1">Uncharacterized protein</fullName>
    </submittedName>
</protein>
<comment type="caution">
    <text evidence="1">The sequence shown here is derived from an EMBL/GenBank/DDBJ whole genome shotgun (WGS) entry which is preliminary data.</text>
</comment>
<dbReference type="OrthoDB" id="512148at2759"/>
<keyword evidence="2" id="KW-1185">Reference proteome</keyword>
<dbReference type="EMBL" id="JAJAGQ010000004">
    <property type="protein sequence ID" value="KAJ8565752.1"/>
    <property type="molecule type" value="Genomic_DNA"/>
</dbReference>
<evidence type="ECO:0000313" key="1">
    <source>
        <dbReference type="EMBL" id="KAJ8565752.1"/>
    </source>
</evidence>
<dbReference type="GO" id="GO:1990052">
    <property type="term" value="P:ER to chloroplast lipid transport"/>
    <property type="evidence" value="ECO:0007669"/>
    <property type="project" value="InterPro"/>
</dbReference>
<organism evidence="1 2">
    <name type="scientific">Anisodus acutangulus</name>
    <dbReference type="NCBI Taxonomy" id="402998"/>
    <lineage>
        <taxon>Eukaryota</taxon>
        <taxon>Viridiplantae</taxon>
        <taxon>Streptophyta</taxon>
        <taxon>Embryophyta</taxon>
        <taxon>Tracheophyta</taxon>
        <taxon>Spermatophyta</taxon>
        <taxon>Magnoliopsida</taxon>
        <taxon>eudicotyledons</taxon>
        <taxon>Gunneridae</taxon>
        <taxon>Pentapetalae</taxon>
        <taxon>asterids</taxon>
        <taxon>lamiids</taxon>
        <taxon>Solanales</taxon>
        <taxon>Solanaceae</taxon>
        <taxon>Solanoideae</taxon>
        <taxon>Hyoscyameae</taxon>
        <taxon>Anisodus</taxon>
    </lineage>
</organism>